<organism evidence="1 2">
    <name type="scientific">Sphingobacterium thalpophilum</name>
    <dbReference type="NCBI Taxonomy" id="259"/>
    <lineage>
        <taxon>Bacteria</taxon>
        <taxon>Pseudomonadati</taxon>
        <taxon>Bacteroidota</taxon>
        <taxon>Sphingobacteriia</taxon>
        <taxon>Sphingobacteriales</taxon>
        <taxon>Sphingobacteriaceae</taxon>
        <taxon>Sphingobacterium</taxon>
    </lineage>
</organism>
<dbReference type="Proteomes" id="UP001485301">
    <property type="component" value="Chromosome"/>
</dbReference>
<gene>
    <name evidence="1" type="ORF">AACH28_18845</name>
</gene>
<evidence type="ECO:0000313" key="2">
    <source>
        <dbReference type="Proteomes" id="UP001485301"/>
    </source>
</evidence>
<name>A0ACD5BYK1_9SPHI</name>
<evidence type="ECO:0000313" key="1">
    <source>
        <dbReference type="EMBL" id="WZN54681.1"/>
    </source>
</evidence>
<dbReference type="EMBL" id="CP151087">
    <property type="protein sequence ID" value="WZN54681.1"/>
    <property type="molecule type" value="Genomic_DNA"/>
</dbReference>
<proteinExistence type="predicted"/>
<sequence length="88" mass="9847">MAYISSLEQKRVYNATIAYAEKEGMEKGMEKGMERGLEQGRLEERAKAEAEKLAEKLKSALEFKKIGVAVEDIAKALGLTIEQVEELK</sequence>
<reference evidence="1" key="1">
    <citation type="submission" date="2024-04" db="EMBL/GenBank/DDBJ databases">
        <title>Complete genome sequence of Sphingobacterium thalpophiium BAA-1094.</title>
        <authorList>
            <person name="Adaikpoh B.I."/>
        </authorList>
    </citation>
    <scope>NUCLEOTIDE SEQUENCE</scope>
    <source>
        <strain evidence="1">BAA-1094</strain>
    </source>
</reference>
<keyword evidence="2" id="KW-1185">Reference proteome</keyword>
<accession>A0ACD5BYK1</accession>
<protein>
    <submittedName>
        <fullName evidence="1">Uncharacterized protein</fullName>
    </submittedName>
</protein>